<evidence type="ECO:0000313" key="2">
    <source>
        <dbReference type="EMBL" id="SDM25691.1"/>
    </source>
</evidence>
<gene>
    <name evidence="2" type="ORF">SAMN04489726_0625</name>
</gene>
<organism evidence="2 3">
    <name type="scientific">Allokutzneria albata</name>
    <name type="common">Kibdelosporangium albatum</name>
    <dbReference type="NCBI Taxonomy" id="211114"/>
    <lineage>
        <taxon>Bacteria</taxon>
        <taxon>Bacillati</taxon>
        <taxon>Actinomycetota</taxon>
        <taxon>Actinomycetes</taxon>
        <taxon>Pseudonocardiales</taxon>
        <taxon>Pseudonocardiaceae</taxon>
        <taxon>Allokutzneria</taxon>
    </lineage>
</organism>
<dbReference type="STRING" id="211114.SAMN04489726_0625"/>
<dbReference type="Gene3D" id="3.40.50.1820">
    <property type="entry name" value="alpha/beta hydrolase"/>
    <property type="match status" value="1"/>
</dbReference>
<accession>A0A1G9RR52</accession>
<dbReference type="InterPro" id="IPR050228">
    <property type="entry name" value="Carboxylesterase_BioH"/>
</dbReference>
<proteinExistence type="predicted"/>
<name>A0A1G9RR52_ALLAB</name>
<dbReference type="GO" id="GO:0003824">
    <property type="term" value="F:catalytic activity"/>
    <property type="evidence" value="ECO:0007669"/>
    <property type="project" value="InterPro"/>
</dbReference>
<protein>
    <submittedName>
        <fullName evidence="2">Pimeloyl-ACP methyl ester carboxylesterase</fullName>
    </submittedName>
</protein>
<dbReference type="eggNOG" id="COG0596">
    <property type="taxonomic scope" value="Bacteria"/>
</dbReference>
<dbReference type="EMBL" id="LT629701">
    <property type="protein sequence ID" value="SDM25691.1"/>
    <property type="molecule type" value="Genomic_DNA"/>
</dbReference>
<keyword evidence="3" id="KW-1185">Reference proteome</keyword>
<dbReference type="Pfam" id="PF12697">
    <property type="entry name" value="Abhydrolase_6"/>
    <property type="match status" value="1"/>
</dbReference>
<dbReference type="PANTHER" id="PTHR43194:SF2">
    <property type="entry name" value="PEROXISOMAL MEMBRANE PROTEIN LPX1"/>
    <property type="match status" value="1"/>
</dbReference>
<dbReference type="PRINTS" id="PR00111">
    <property type="entry name" value="ABHYDROLASE"/>
</dbReference>
<evidence type="ECO:0000259" key="1">
    <source>
        <dbReference type="Pfam" id="PF12697"/>
    </source>
</evidence>
<dbReference type="RefSeq" id="WP_030432283.1">
    <property type="nucleotide sequence ID" value="NZ_JOEF01000025.1"/>
</dbReference>
<evidence type="ECO:0000313" key="3">
    <source>
        <dbReference type="Proteomes" id="UP000183376"/>
    </source>
</evidence>
<dbReference type="SUPFAM" id="SSF53474">
    <property type="entry name" value="alpha/beta-Hydrolases"/>
    <property type="match status" value="1"/>
</dbReference>
<dbReference type="PRINTS" id="PR00412">
    <property type="entry name" value="EPOXHYDRLASE"/>
</dbReference>
<dbReference type="InterPro" id="IPR000073">
    <property type="entry name" value="AB_hydrolase_1"/>
</dbReference>
<dbReference type="Proteomes" id="UP000183376">
    <property type="component" value="Chromosome I"/>
</dbReference>
<dbReference type="InterPro" id="IPR029058">
    <property type="entry name" value="AB_hydrolase_fold"/>
</dbReference>
<reference evidence="2 3" key="1">
    <citation type="submission" date="2016-10" db="EMBL/GenBank/DDBJ databases">
        <authorList>
            <person name="de Groot N.N."/>
        </authorList>
    </citation>
    <scope>NUCLEOTIDE SEQUENCE [LARGE SCALE GENOMIC DNA]</scope>
    <source>
        <strain evidence="2 3">DSM 44149</strain>
    </source>
</reference>
<dbReference type="OrthoDB" id="2987348at2"/>
<sequence length="265" mass="28861">MEQREVNLRGRRFSYVDFGGDGEPIVALHGTFGRARTFADLASRLAPAYRVIALDQRGHGLSERGGEFGREEFVGDAAAFIRHLGLQRTIVLGHSLGGVNAYQLAARHPELVGALVVADIGAVTDSTELPHPIVDVSGWPRAAESRDELVAGFIELGLPAPAYFLDSVVEEGGRWRMAFDHDDMMATQHGNAGNWWADWTSSTCPALLVRAAGSPLLFPAMAEQMARRRANTTLVELPGTGHWLYQDDPAGFALVVERFLSRAAR</sequence>
<dbReference type="PANTHER" id="PTHR43194">
    <property type="entry name" value="HYDROLASE ALPHA/BETA FOLD FAMILY"/>
    <property type="match status" value="1"/>
</dbReference>
<dbReference type="AlphaFoldDB" id="A0A1G9RR52"/>
<feature type="domain" description="AB hydrolase-1" evidence="1">
    <location>
        <begin position="25"/>
        <end position="253"/>
    </location>
</feature>
<dbReference type="InterPro" id="IPR000639">
    <property type="entry name" value="Epox_hydrolase-like"/>
</dbReference>